<dbReference type="NCBIfam" id="TIGR02937">
    <property type="entry name" value="sigma70-ECF"/>
    <property type="match status" value="1"/>
</dbReference>
<accession>A0AAW8EIH5</accession>
<evidence type="ECO:0000313" key="7">
    <source>
        <dbReference type="EMBL" id="MDP9972675.1"/>
    </source>
</evidence>
<sequence>MTDRTRQFEAAALPHLDAAWNLARWLLRDDQLADDAVQEAYLRAFRFFDGLRGESARPWLLGIVRNACYDWMRQNRQLADQLEFDELRDSGAVPPASAECADPARQWEQRAQGERINAAIDALPAAYREVIVLRELEEMRYEDIARIAGVPLGTVMSRLSRARALLRESLRDERPGDGTERTQHANS</sequence>
<feature type="domain" description="RNA polymerase sigma factor 70 region 4 type 2" evidence="6">
    <location>
        <begin position="114"/>
        <end position="166"/>
    </location>
</feature>
<dbReference type="Pfam" id="PF08281">
    <property type="entry name" value="Sigma70_r4_2"/>
    <property type="match status" value="1"/>
</dbReference>
<dbReference type="Gene3D" id="1.10.10.10">
    <property type="entry name" value="Winged helix-like DNA-binding domain superfamily/Winged helix DNA-binding domain"/>
    <property type="match status" value="1"/>
</dbReference>
<dbReference type="EMBL" id="JAUSRV010000009">
    <property type="protein sequence ID" value="MDP9972675.1"/>
    <property type="molecule type" value="Genomic_DNA"/>
</dbReference>
<keyword evidence="3" id="KW-0731">Sigma factor</keyword>
<dbReference type="InterPro" id="IPR014284">
    <property type="entry name" value="RNA_pol_sigma-70_dom"/>
</dbReference>
<dbReference type="InterPro" id="IPR013249">
    <property type="entry name" value="RNA_pol_sigma70_r4_t2"/>
</dbReference>
<dbReference type="InterPro" id="IPR036388">
    <property type="entry name" value="WH-like_DNA-bd_sf"/>
</dbReference>
<dbReference type="GO" id="GO:0003677">
    <property type="term" value="F:DNA binding"/>
    <property type="evidence" value="ECO:0007669"/>
    <property type="project" value="InterPro"/>
</dbReference>
<dbReference type="GO" id="GO:0016987">
    <property type="term" value="F:sigma factor activity"/>
    <property type="evidence" value="ECO:0007669"/>
    <property type="project" value="UniProtKB-KW"/>
</dbReference>
<evidence type="ECO:0000256" key="1">
    <source>
        <dbReference type="ARBA" id="ARBA00010641"/>
    </source>
</evidence>
<keyword evidence="4" id="KW-0804">Transcription</keyword>
<dbReference type="SUPFAM" id="SSF88946">
    <property type="entry name" value="Sigma2 domain of RNA polymerase sigma factors"/>
    <property type="match status" value="1"/>
</dbReference>
<dbReference type="Gene3D" id="1.10.1740.10">
    <property type="match status" value="1"/>
</dbReference>
<organism evidence="7 8">
    <name type="scientific">Variovorax paradoxus</name>
    <dbReference type="NCBI Taxonomy" id="34073"/>
    <lineage>
        <taxon>Bacteria</taxon>
        <taxon>Pseudomonadati</taxon>
        <taxon>Pseudomonadota</taxon>
        <taxon>Betaproteobacteria</taxon>
        <taxon>Burkholderiales</taxon>
        <taxon>Comamonadaceae</taxon>
        <taxon>Variovorax</taxon>
    </lineage>
</organism>
<dbReference type="RefSeq" id="WP_027730215.1">
    <property type="nucleotide sequence ID" value="NZ_CAXUQE020000001.1"/>
</dbReference>
<comment type="similarity">
    <text evidence="1">Belongs to the sigma-70 factor family. ECF subfamily.</text>
</comment>
<keyword evidence="2" id="KW-0805">Transcription regulation</keyword>
<dbReference type="InterPro" id="IPR013325">
    <property type="entry name" value="RNA_pol_sigma_r2"/>
</dbReference>
<evidence type="ECO:0000256" key="3">
    <source>
        <dbReference type="ARBA" id="ARBA00023082"/>
    </source>
</evidence>
<protein>
    <submittedName>
        <fullName evidence="7">RNA polymerase sigma-70 factor (ECF subfamily)</fullName>
    </submittedName>
</protein>
<reference evidence="7" key="1">
    <citation type="submission" date="2023-07" db="EMBL/GenBank/DDBJ databases">
        <title>Sorghum-associated microbial communities from plants grown in Nebraska, USA.</title>
        <authorList>
            <person name="Schachtman D."/>
        </authorList>
    </citation>
    <scope>NUCLEOTIDE SEQUENCE</scope>
    <source>
        <strain evidence="7">DS3315</strain>
    </source>
</reference>
<dbReference type="PANTHER" id="PTHR43133:SF25">
    <property type="entry name" value="RNA POLYMERASE SIGMA FACTOR RFAY-RELATED"/>
    <property type="match status" value="1"/>
</dbReference>
<dbReference type="Pfam" id="PF04542">
    <property type="entry name" value="Sigma70_r2"/>
    <property type="match status" value="1"/>
</dbReference>
<comment type="caution">
    <text evidence="7">The sequence shown here is derived from an EMBL/GenBank/DDBJ whole genome shotgun (WGS) entry which is preliminary data.</text>
</comment>
<name>A0AAW8EIH5_VARPD</name>
<evidence type="ECO:0000256" key="4">
    <source>
        <dbReference type="ARBA" id="ARBA00023163"/>
    </source>
</evidence>
<dbReference type="GO" id="GO:0006352">
    <property type="term" value="P:DNA-templated transcription initiation"/>
    <property type="evidence" value="ECO:0007669"/>
    <property type="project" value="InterPro"/>
</dbReference>
<dbReference type="InterPro" id="IPR039425">
    <property type="entry name" value="RNA_pol_sigma-70-like"/>
</dbReference>
<dbReference type="InterPro" id="IPR007627">
    <property type="entry name" value="RNA_pol_sigma70_r2"/>
</dbReference>
<gene>
    <name evidence="7" type="ORF">J2W39_003917</name>
</gene>
<dbReference type="PANTHER" id="PTHR43133">
    <property type="entry name" value="RNA POLYMERASE ECF-TYPE SIGMA FACTO"/>
    <property type="match status" value="1"/>
</dbReference>
<dbReference type="Proteomes" id="UP001224845">
    <property type="component" value="Unassembled WGS sequence"/>
</dbReference>
<dbReference type="InterPro" id="IPR013324">
    <property type="entry name" value="RNA_pol_sigma_r3/r4-like"/>
</dbReference>
<evidence type="ECO:0000256" key="2">
    <source>
        <dbReference type="ARBA" id="ARBA00023015"/>
    </source>
</evidence>
<proteinExistence type="inferred from homology"/>
<dbReference type="SUPFAM" id="SSF88659">
    <property type="entry name" value="Sigma3 and sigma4 domains of RNA polymerase sigma factors"/>
    <property type="match status" value="1"/>
</dbReference>
<evidence type="ECO:0000259" key="6">
    <source>
        <dbReference type="Pfam" id="PF08281"/>
    </source>
</evidence>
<evidence type="ECO:0000313" key="8">
    <source>
        <dbReference type="Proteomes" id="UP001224845"/>
    </source>
</evidence>
<feature type="domain" description="RNA polymerase sigma-70 region 2" evidence="5">
    <location>
        <begin position="15"/>
        <end position="76"/>
    </location>
</feature>
<dbReference type="CDD" id="cd06171">
    <property type="entry name" value="Sigma70_r4"/>
    <property type="match status" value="1"/>
</dbReference>
<evidence type="ECO:0000259" key="5">
    <source>
        <dbReference type="Pfam" id="PF04542"/>
    </source>
</evidence>
<dbReference type="AlphaFoldDB" id="A0AAW8EIH5"/>